<proteinExistence type="predicted"/>
<dbReference type="Proteomes" id="UP000315289">
    <property type="component" value="Unassembled WGS sequence"/>
</dbReference>
<dbReference type="InterPro" id="IPR010686">
    <property type="entry name" value="OBAP-like"/>
</dbReference>
<keyword evidence="1" id="KW-0472">Membrane</keyword>
<protein>
    <submittedName>
        <fullName evidence="2">Uncharacterized protein</fullName>
    </submittedName>
</protein>
<dbReference type="Pfam" id="PF06884">
    <property type="entry name" value="DUF1264"/>
    <property type="match status" value="1"/>
</dbReference>
<evidence type="ECO:0000256" key="1">
    <source>
        <dbReference type="SAM" id="Phobius"/>
    </source>
</evidence>
<gene>
    <name evidence="2" type="ORF">NARC_10313</name>
</gene>
<keyword evidence="3" id="KW-1185">Reference proteome</keyword>
<keyword evidence="1" id="KW-1133">Transmembrane helix</keyword>
<evidence type="ECO:0000313" key="3">
    <source>
        <dbReference type="Proteomes" id="UP000315289"/>
    </source>
</evidence>
<evidence type="ECO:0000313" key="2">
    <source>
        <dbReference type="EMBL" id="TVP41907.1"/>
    </source>
</evidence>
<organism evidence="2 3">
    <name type="scientific">Candidatus Nitrosocosmicus arcticus</name>
    <dbReference type="NCBI Taxonomy" id="2035267"/>
    <lineage>
        <taxon>Archaea</taxon>
        <taxon>Nitrososphaerota</taxon>
        <taxon>Nitrososphaeria</taxon>
        <taxon>Nitrososphaerales</taxon>
        <taxon>Nitrososphaeraceae</taxon>
        <taxon>Candidatus Nitrosocosmicus</taxon>
    </lineage>
</organism>
<dbReference type="PANTHER" id="PTHR31360">
    <property type="match status" value="1"/>
</dbReference>
<feature type="transmembrane region" description="Helical" evidence="1">
    <location>
        <begin position="41"/>
        <end position="60"/>
    </location>
</feature>
<dbReference type="AlphaFoldDB" id="A0A557SZ85"/>
<name>A0A557SZ85_9ARCH</name>
<accession>A0A557SZ85</accession>
<dbReference type="EMBL" id="VOAH01000001">
    <property type="protein sequence ID" value="TVP41907.1"/>
    <property type="molecule type" value="Genomic_DNA"/>
</dbReference>
<sequence length="253" mass="28946">MSREESKKKKNYQVFNLYRKFYCMGKTKLLNLTSQSRKKEMSIAISILLMSGIYAIAFSIEQYNTLQVFGQANNTTIPSPMNATQANATSANTTKPVDGYGGPPTGPLTAVRHVFDDPTLRVYHFCKPNDKIMMLCQLYDSSSPNATLIGVEYMIDSKTYQVLPDREKPNWHYHKEEFSPDRANPKFPLPNDQQQKEWLLKISESYGKVILNWNSMDTLPTFPPQVQQVQHPFMVNQTVNIVLKSLLVALIKR</sequence>
<dbReference type="PANTHER" id="PTHR31360:SF0">
    <property type="entry name" value="OIL BODY-ASSOCIATED PROTEIN 1B"/>
    <property type="match status" value="1"/>
</dbReference>
<reference evidence="2 3" key="1">
    <citation type="journal article" date="2019" name="Front. Microbiol.">
        <title>Ammonia Oxidation by the Arctic Terrestrial Thaumarchaeote Candidatus Nitrosocosmicus arcticus Is Stimulated by Increasing Temperatures.</title>
        <authorList>
            <person name="Alves R.J.E."/>
            <person name="Kerou M."/>
            <person name="Zappe A."/>
            <person name="Bittner R."/>
            <person name="Abby S.S."/>
            <person name="Schmidt H.A."/>
            <person name="Pfeifer K."/>
            <person name="Schleper C."/>
        </authorList>
    </citation>
    <scope>NUCLEOTIDE SEQUENCE [LARGE SCALE GENOMIC DNA]</scope>
    <source>
        <strain evidence="2 3">Kfb</strain>
    </source>
</reference>
<comment type="caution">
    <text evidence="2">The sequence shown here is derived from an EMBL/GenBank/DDBJ whole genome shotgun (WGS) entry which is preliminary data.</text>
</comment>
<keyword evidence="1" id="KW-0812">Transmembrane</keyword>